<sequence length="174" mass="18916">MIHSLPAHPDPVIEGAIAASCQSLAGMGTLLEHCADALQSGHSPGDLRGMNHEDYEALYAVAMQLYEAGDHERALPVSLALVAHEAHSVKYSYLAGLCLQKRQRYREAAVMYLLALGQDATHAPSAFRMGECCAALGETESAQQAYEHAVALGRCDERYHHLQSEAMARSRRLS</sequence>
<evidence type="ECO:0000313" key="1">
    <source>
        <dbReference type="EMBL" id="RFP80082.1"/>
    </source>
</evidence>
<organism evidence="1 2">
    <name type="scientific">Hydrogenophaga borbori</name>
    <dbReference type="NCBI Taxonomy" id="2294117"/>
    <lineage>
        <taxon>Bacteria</taxon>
        <taxon>Pseudomonadati</taxon>
        <taxon>Pseudomonadota</taxon>
        <taxon>Betaproteobacteria</taxon>
        <taxon>Burkholderiales</taxon>
        <taxon>Comamonadaceae</taxon>
        <taxon>Hydrogenophaga</taxon>
    </lineage>
</organism>
<gene>
    <name evidence="1" type="ORF">DY262_06415</name>
</gene>
<dbReference type="SUPFAM" id="SSF48452">
    <property type="entry name" value="TPR-like"/>
    <property type="match status" value="1"/>
</dbReference>
<protein>
    <submittedName>
        <fullName evidence="1">Uncharacterized protein</fullName>
    </submittedName>
</protein>
<dbReference type="PRINTS" id="PR01595">
    <property type="entry name" value="SYCDCHAPRONE"/>
</dbReference>
<evidence type="ECO:0000313" key="2">
    <source>
        <dbReference type="Proteomes" id="UP000261931"/>
    </source>
</evidence>
<dbReference type="InterPro" id="IPR011990">
    <property type="entry name" value="TPR-like_helical_dom_sf"/>
</dbReference>
<accession>A0A372EKZ9</accession>
<dbReference type="Proteomes" id="UP000261931">
    <property type="component" value="Unassembled WGS sequence"/>
</dbReference>
<name>A0A372EKZ9_9BURK</name>
<dbReference type="Pfam" id="PF14559">
    <property type="entry name" value="TPR_19"/>
    <property type="match status" value="1"/>
</dbReference>
<comment type="caution">
    <text evidence="1">The sequence shown here is derived from an EMBL/GenBank/DDBJ whole genome shotgun (WGS) entry which is preliminary data.</text>
</comment>
<keyword evidence="2" id="KW-1185">Reference proteome</keyword>
<dbReference type="AlphaFoldDB" id="A0A372EKZ9"/>
<dbReference type="EMBL" id="QVLS01000003">
    <property type="protein sequence ID" value="RFP80082.1"/>
    <property type="molecule type" value="Genomic_DNA"/>
</dbReference>
<dbReference type="InterPro" id="IPR005415">
    <property type="entry name" value="T3SS_Ca_resp_chp_LcrH/SycD"/>
</dbReference>
<dbReference type="Gene3D" id="1.25.40.10">
    <property type="entry name" value="Tetratricopeptide repeat domain"/>
    <property type="match status" value="1"/>
</dbReference>
<reference evidence="1 2" key="1">
    <citation type="submission" date="2018-08" db="EMBL/GenBank/DDBJ databases">
        <title>Hydrogenophaga sp. LA-38 isolated from sludge.</title>
        <authorList>
            <person name="Im W.-T."/>
        </authorList>
    </citation>
    <scope>NUCLEOTIDE SEQUENCE [LARGE SCALE GENOMIC DNA]</scope>
    <source>
        <strain evidence="1 2">LA-38</strain>
    </source>
</reference>
<proteinExistence type="predicted"/>
<dbReference type="RefSeq" id="WP_116958134.1">
    <property type="nucleotide sequence ID" value="NZ_QVLS01000003.1"/>
</dbReference>